<evidence type="ECO:0000313" key="2">
    <source>
        <dbReference type="EMBL" id="WIX79256.1"/>
    </source>
</evidence>
<dbReference type="RefSeq" id="WP_285969945.1">
    <property type="nucleotide sequence ID" value="NZ_CP127294.1"/>
</dbReference>
<evidence type="ECO:0000256" key="1">
    <source>
        <dbReference type="SAM" id="MobiDB-lite"/>
    </source>
</evidence>
<keyword evidence="3" id="KW-1185">Reference proteome</keyword>
<feature type="compositionally biased region" description="Polar residues" evidence="1">
    <location>
        <begin position="64"/>
        <end position="77"/>
    </location>
</feature>
<feature type="region of interest" description="Disordered" evidence="1">
    <location>
        <begin position="1"/>
        <end position="27"/>
    </location>
</feature>
<evidence type="ECO:0000313" key="3">
    <source>
        <dbReference type="Proteomes" id="UP001236014"/>
    </source>
</evidence>
<name>A0A9Y2MUT0_9PSEU</name>
<proteinExistence type="predicted"/>
<dbReference type="Proteomes" id="UP001236014">
    <property type="component" value="Chromosome"/>
</dbReference>
<dbReference type="KEGG" id="acab:QRX50_00095"/>
<dbReference type="AlphaFoldDB" id="A0A9Y2MUT0"/>
<feature type="region of interest" description="Disordered" evidence="1">
    <location>
        <begin position="64"/>
        <end position="83"/>
    </location>
</feature>
<reference evidence="2 3" key="1">
    <citation type="submission" date="2023-06" db="EMBL/GenBank/DDBJ databases">
        <authorList>
            <person name="Oyuntsetseg B."/>
            <person name="Kim S.B."/>
        </authorList>
    </citation>
    <scope>NUCLEOTIDE SEQUENCE [LARGE SCALE GENOMIC DNA]</scope>
    <source>
        <strain evidence="2 3">2-15</strain>
    </source>
</reference>
<accession>A0A9Y2MUT0</accession>
<sequence>MRELDTPKTEWAINLPSGRPEKEALAQRTPATRLLLTPTSFELRPHSAGSAASTFDGCDASQRGMTTDTSLIDQSFRTGGGLG</sequence>
<gene>
    <name evidence="2" type="ORF">QRX50_00095</name>
</gene>
<organism evidence="2 3">
    <name type="scientific">Amycolatopsis carbonis</name>
    <dbReference type="NCBI Taxonomy" id="715471"/>
    <lineage>
        <taxon>Bacteria</taxon>
        <taxon>Bacillati</taxon>
        <taxon>Actinomycetota</taxon>
        <taxon>Actinomycetes</taxon>
        <taxon>Pseudonocardiales</taxon>
        <taxon>Pseudonocardiaceae</taxon>
        <taxon>Amycolatopsis</taxon>
    </lineage>
</organism>
<dbReference type="EMBL" id="CP127294">
    <property type="protein sequence ID" value="WIX79256.1"/>
    <property type="molecule type" value="Genomic_DNA"/>
</dbReference>
<protein>
    <submittedName>
        <fullName evidence="2">Uncharacterized protein</fullName>
    </submittedName>
</protein>